<accession>A0A3D9LJC7</accession>
<evidence type="ECO:0000313" key="1">
    <source>
        <dbReference type="EMBL" id="REE05913.1"/>
    </source>
</evidence>
<gene>
    <name evidence="1" type="ORF">C7460_101432</name>
</gene>
<protein>
    <submittedName>
        <fullName evidence="1">Uncharacterized protein</fullName>
    </submittedName>
</protein>
<reference evidence="1 2" key="1">
    <citation type="submission" date="2018-07" db="EMBL/GenBank/DDBJ databases">
        <title>Genomic Encyclopedia of Type Strains, Phase IV (KMG-IV): sequencing the most valuable type-strain genomes for metagenomic binning, comparative biology and taxonomic classification.</title>
        <authorList>
            <person name="Goeker M."/>
        </authorList>
    </citation>
    <scope>NUCLEOTIDE SEQUENCE [LARGE SCALE GENOMIC DNA]</scope>
    <source>
        <strain evidence="1 2">DSM 4134</strain>
    </source>
</reference>
<keyword evidence="2" id="KW-1185">Reference proteome</keyword>
<proteinExistence type="predicted"/>
<dbReference type="Proteomes" id="UP000256779">
    <property type="component" value="Unassembled WGS sequence"/>
</dbReference>
<evidence type="ECO:0000313" key="2">
    <source>
        <dbReference type="Proteomes" id="UP000256779"/>
    </source>
</evidence>
<dbReference type="AlphaFoldDB" id="A0A3D9LJC7"/>
<sequence length="80" mass="9507">MLSTISIGYPHWTIALVPQLTKLRFLLVLTDFGIQQEAKSDLYFLCCVYKCVKDQWKNQAQNLLEIGVKKKFKYFYKVLW</sequence>
<name>A0A3D9LJC7_MARFU</name>
<organism evidence="1 2">
    <name type="scientific">Marinoscillum furvescens DSM 4134</name>
    <dbReference type="NCBI Taxonomy" id="1122208"/>
    <lineage>
        <taxon>Bacteria</taxon>
        <taxon>Pseudomonadati</taxon>
        <taxon>Bacteroidota</taxon>
        <taxon>Cytophagia</taxon>
        <taxon>Cytophagales</taxon>
        <taxon>Reichenbachiellaceae</taxon>
        <taxon>Marinoscillum</taxon>
    </lineage>
</organism>
<dbReference type="EMBL" id="QREG01000001">
    <property type="protein sequence ID" value="REE05913.1"/>
    <property type="molecule type" value="Genomic_DNA"/>
</dbReference>
<comment type="caution">
    <text evidence="1">The sequence shown here is derived from an EMBL/GenBank/DDBJ whole genome shotgun (WGS) entry which is preliminary data.</text>
</comment>